<evidence type="ECO:0000313" key="2">
    <source>
        <dbReference type="EMBL" id="QEU93540.1"/>
    </source>
</evidence>
<accession>A0A5J6GCG4</accession>
<dbReference type="KEGG" id="ska:CP970_23870"/>
<dbReference type="Gene3D" id="2.30.30.40">
    <property type="entry name" value="SH3 Domains"/>
    <property type="match status" value="1"/>
</dbReference>
<sequence>MGESLRKPNKAVRITVAAAIAFGAFTATTASATADSGSVAAPAPAASARAAAQEWGGGWNNYGDTAVREKASASSRKVGTLKRGKKIRCWVSACSGTHNGGTYRCSSSSPKETNWHLVRWNGKKAWVASRCMEWGRIA</sequence>
<keyword evidence="3" id="KW-1185">Reference proteome</keyword>
<dbReference type="Proteomes" id="UP000325529">
    <property type="component" value="Chromosome"/>
</dbReference>
<evidence type="ECO:0000256" key="1">
    <source>
        <dbReference type="SAM" id="SignalP"/>
    </source>
</evidence>
<name>A0A5J6GCG4_STRKN</name>
<keyword evidence="1" id="KW-0732">Signal</keyword>
<reference evidence="2 3" key="1">
    <citation type="submission" date="2017-09" db="EMBL/GenBank/DDBJ databases">
        <authorList>
            <person name="Lee N."/>
            <person name="Cho B.-K."/>
        </authorList>
    </citation>
    <scope>NUCLEOTIDE SEQUENCE [LARGE SCALE GENOMIC DNA]</scope>
    <source>
        <strain evidence="2 3">ATCC 12853</strain>
    </source>
</reference>
<dbReference type="AlphaFoldDB" id="A0A5J6GCG4"/>
<evidence type="ECO:0000313" key="3">
    <source>
        <dbReference type="Proteomes" id="UP000325529"/>
    </source>
</evidence>
<feature type="signal peptide" evidence="1">
    <location>
        <begin position="1"/>
        <end position="32"/>
    </location>
</feature>
<evidence type="ECO:0008006" key="4">
    <source>
        <dbReference type="Google" id="ProtNLM"/>
    </source>
</evidence>
<proteinExistence type="predicted"/>
<organism evidence="2 3">
    <name type="scientific">Streptomyces kanamyceticus</name>
    <dbReference type="NCBI Taxonomy" id="1967"/>
    <lineage>
        <taxon>Bacteria</taxon>
        <taxon>Bacillati</taxon>
        <taxon>Actinomycetota</taxon>
        <taxon>Actinomycetes</taxon>
        <taxon>Kitasatosporales</taxon>
        <taxon>Streptomycetaceae</taxon>
        <taxon>Streptomyces</taxon>
    </lineage>
</organism>
<gene>
    <name evidence="2" type="ORF">CP970_23870</name>
</gene>
<dbReference type="EMBL" id="CP023699">
    <property type="protein sequence ID" value="QEU93540.1"/>
    <property type="molecule type" value="Genomic_DNA"/>
</dbReference>
<feature type="chain" id="PRO_5039105249" description="SH3 domain-containing protein" evidence="1">
    <location>
        <begin position="33"/>
        <end position="138"/>
    </location>
</feature>
<protein>
    <recommendedName>
        <fullName evidence="4">SH3 domain-containing protein</fullName>
    </recommendedName>
</protein>